<dbReference type="AlphaFoldDB" id="A2F7N7"/>
<dbReference type="EMBL" id="DS113651">
    <property type="protein sequence ID" value="EAX99064.1"/>
    <property type="molecule type" value="Genomic_DNA"/>
</dbReference>
<keyword evidence="2" id="KW-1185">Reference proteome</keyword>
<reference evidence="1" key="1">
    <citation type="submission" date="2006-10" db="EMBL/GenBank/DDBJ databases">
        <authorList>
            <person name="Amadeo P."/>
            <person name="Zhao Q."/>
            <person name="Wortman J."/>
            <person name="Fraser-Liggett C."/>
            <person name="Carlton J."/>
        </authorList>
    </citation>
    <scope>NUCLEOTIDE SEQUENCE</scope>
    <source>
        <strain evidence="1">G3</strain>
    </source>
</reference>
<organism evidence="1 2">
    <name type="scientific">Trichomonas vaginalis (strain ATCC PRA-98 / G3)</name>
    <dbReference type="NCBI Taxonomy" id="412133"/>
    <lineage>
        <taxon>Eukaryota</taxon>
        <taxon>Metamonada</taxon>
        <taxon>Parabasalia</taxon>
        <taxon>Trichomonadida</taxon>
        <taxon>Trichomonadidae</taxon>
        <taxon>Trichomonas</taxon>
    </lineage>
</organism>
<protein>
    <submittedName>
        <fullName evidence="1">Uncharacterized protein</fullName>
    </submittedName>
</protein>
<name>A2F7N7_TRIV3</name>
<accession>A2F7N7</accession>
<dbReference type="VEuPathDB" id="TrichDB:TVAG_290110"/>
<reference evidence="1" key="2">
    <citation type="journal article" date="2007" name="Science">
        <title>Draft genome sequence of the sexually transmitted pathogen Trichomonas vaginalis.</title>
        <authorList>
            <person name="Carlton J.M."/>
            <person name="Hirt R.P."/>
            <person name="Silva J.C."/>
            <person name="Delcher A.L."/>
            <person name="Schatz M."/>
            <person name="Zhao Q."/>
            <person name="Wortman J.R."/>
            <person name="Bidwell S.L."/>
            <person name="Alsmark U.C.M."/>
            <person name="Besteiro S."/>
            <person name="Sicheritz-Ponten T."/>
            <person name="Noel C.J."/>
            <person name="Dacks J.B."/>
            <person name="Foster P.G."/>
            <person name="Simillion C."/>
            <person name="Van de Peer Y."/>
            <person name="Miranda-Saavedra D."/>
            <person name="Barton G.J."/>
            <person name="Westrop G.D."/>
            <person name="Mueller S."/>
            <person name="Dessi D."/>
            <person name="Fiori P.L."/>
            <person name="Ren Q."/>
            <person name="Paulsen I."/>
            <person name="Zhang H."/>
            <person name="Bastida-Corcuera F.D."/>
            <person name="Simoes-Barbosa A."/>
            <person name="Brown M.T."/>
            <person name="Hayes R.D."/>
            <person name="Mukherjee M."/>
            <person name="Okumura C.Y."/>
            <person name="Schneider R."/>
            <person name="Smith A.J."/>
            <person name="Vanacova S."/>
            <person name="Villalvazo M."/>
            <person name="Haas B.J."/>
            <person name="Pertea M."/>
            <person name="Feldblyum T.V."/>
            <person name="Utterback T.R."/>
            <person name="Shu C.L."/>
            <person name="Osoegawa K."/>
            <person name="de Jong P.J."/>
            <person name="Hrdy I."/>
            <person name="Horvathova L."/>
            <person name="Zubacova Z."/>
            <person name="Dolezal P."/>
            <person name="Malik S.B."/>
            <person name="Logsdon J.M. Jr."/>
            <person name="Henze K."/>
            <person name="Gupta A."/>
            <person name="Wang C.C."/>
            <person name="Dunne R.L."/>
            <person name="Upcroft J.A."/>
            <person name="Upcroft P."/>
            <person name="White O."/>
            <person name="Salzberg S.L."/>
            <person name="Tang P."/>
            <person name="Chiu C.-H."/>
            <person name="Lee Y.-S."/>
            <person name="Embley T.M."/>
            <person name="Coombs G.H."/>
            <person name="Mottram J.C."/>
            <person name="Tachezy J."/>
            <person name="Fraser-Liggett C.M."/>
            <person name="Johnson P.J."/>
        </authorList>
    </citation>
    <scope>NUCLEOTIDE SEQUENCE [LARGE SCALE GENOMIC DNA]</scope>
    <source>
        <strain evidence="1">G3</strain>
    </source>
</reference>
<proteinExistence type="predicted"/>
<dbReference type="KEGG" id="tva:4756868"/>
<dbReference type="OrthoDB" id="10607011at2759"/>
<evidence type="ECO:0000313" key="1">
    <source>
        <dbReference type="EMBL" id="EAX99064.1"/>
    </source>
</evidence>
<dbReference type="RefSeq" id="XP_001311994.1">
    <property type="nucleotide sequence ID" value="XM_001311993.1"/>
</dbReference>
<sequence>MDSDSDDEYCFVKPFKIEYKTKAWDSAHIKPKREGKWLVFYDEKTGERLNDPPPISKGDNGKAYYKRKIPKERKIQEIQPFEPPTDNYTAIKPRRHFVLKQRHIDTEDKYKNIIDDDLSQMPEHAGEHYFVGNRHYRNPFRVSTYLVNEKRAQEMKEILEEGYRKRAPKTARRNLPSLFERSVSIPKKFEL</sequence>
<dbReference type="Proteomes" id="UP000001542">
    <property type="component" value="Unassembled WGS sequence"/>
</dbReference>
<dbReference type="VEuPathDB" id="TrichDB:TVAGG3_0405450"/>
<dbReference type="InParanoid" id="A2F7N7"/>
<evidence type="ECO:0000313" key="2">
    <source>
        <dbReference type="Proteomes" id="UP000001542"/>
    </source>
</evidence>
<gene>
    <name evidence="1" type="ORF">TVAG_290110</name>
</gene>